<feature type="transmembrane region" description="Helical" evidence="6">
    <location>
        <begin position="144"/>
        <end position="163"/>
    </location>
</feature>
<dbReference type="PANTHER" id="PTHR21389:SF0">
    <property type="entry name" value="ETOPOSIDE-INDUCED PROTEIN 2.4 HOMOLOG"/>
    <property type="match status" value="1"/>
</dbReference>
<comment type="similarity">
    <text evidence="2">Belongs to the EI24 family.</text>
</comment>
<evidence type="ECO:0000256" key="4">
    <source>
        <dbReference type="ARBA" id="ARBA00022989"/>
    </source>
</evidence>
<protein>
    <recommendedName>
        <fullName evidence="9">Etoposide-induced protein 2.4 homolog</fullName>
    </recommendedName>
</protein>
<dbReference type="InParanoid" id="B3S1H6"/>
<gene>
    <name evidence="7" type="ORF">TRIADDRAFT_58294</name>
</gene>
<sequence length="240" mass="28208">MRINVRKSTTKLLKFFLQLSILFFDHGLIPFLKYITQAVFGIFIPDSSYHIQLWFWIETLLSYTFKMLWVIPLFWLSKPLNSFWFQEIAIHSYQSNRGRPKPTLTTKSSSLVEAGSRIIADFFFSLLVEFFFLLQGSIFDFIPVIGRAICILQMAILYSLYAYEYKWINMGFLVQERLYRIEYNLPFYCGFGLPLAILTYIPESFFIRVLTCHVFSPVIWLTNAILTRSQAPEKSDKADS</sequence>
<organism evidence="7 8">
    <name type="scientific">Trichoplax adhaerens</name>
    <name type="common">Trichoplax reptans</name>
    <dbReference type="NCBI Taxonomy" id="10228"/>
    <lineage>
        <taxon>Eukaryota</taxon>
        <taxon>Metazoa</taxon>
        <taxon>Placozoa</taxon>
        <taxon>Uniplacotomia</taxon>
        <taxon>Trichoplacea</taxon>
        <taxon>Trichoplacidae</taxon>
        <taxon>Trichoplax</taxon>
    </lineage>
</organism>
<feature type="transmembrane region" description="Helical" evidence="6">
    <location>
        <begin position="12"/>
        <end position="33"/>
    </location>
</feature>
<dbReference type="GeneID" id="6755351"/>
<dbReference type="OrthoDB" id="266518at2759"/>
<dbReference type="STRING" id="10228.B3S1H6"/>
<feature type="transmembrane region" description="Helical" evidence="6">
    <location>
        <begin position="207"/>
        <end position="226"/>
    </location>
</feature>
<dbReference type="InterPro" id="IPR059112">
    <property type="entry name" value="CysZ/EI24"/>
</dbReference>
<dbReference type="Pfam" id="PF07264">
    <property type="entry name" value="EI24"/>
    <property type="match status" value="1"/>
</dbReference>
<evidence type="ECO:0000256" key="5">
    <source>
        <dbReference type="ARBA" id="ARBA00023136"/>
    </source>
</evidence>
<dbReference type="CTD" id="6755351"/>
<evidence type="ECO:0000313" key="7">
    <source>
        <dbReference type="EMBL" id="EDV23544.1"/>
    </source>
</evidence>
<dbReference type="RefSeq" id="XP_002114454.1">
    <property type="nucleotide sequence ID" value="XM_002114418.1"/>
</dbReference>
<dbReference type="Proteomes" id="UP000009022">
    <property type="component" value="Unassembled WGS sequence"/>
</dbReference>
<dbReference type="FunCoup" id="B3S1H6">
    <property type="interactions" value="887"/>
</dbReference>
<keyword evidence="5 6" id="KW-0472">Membrane</keyword>
<evidence type="ECO:0008006" key="9">
    <source>
        <dbReference type="Google" id="ProtNLM"/>
    </source>
</evidence>
<feature type="transmembrane region" description="Helical" evidence="6">
    <location>
        <begin position="183"/>
        <end position="201"/>
    </location>
</feature>
<feature type="transmembrane region" description="Helical" evidence="6">
    <location>
        <begin position="53"/>
        <end position="76"/>
    </location>
</feature>
<feature type="transmembrane region" description="Helical" evidence="6">
    <location>
        <begin position="118"/>
        <end position="138"/>
    </location>
</feature>
<dbReference type="KEGG" id="tad:TRIADDRAFT_58294"/>
<accession>B3S1H6</accession>
<dbReference type="PANTHER" id="PTHR21389">
    <property type="entry name" value="P53 INDUCED PROTEIN"/>
    <property type="match status" value="1"/>
</dbReference>
<dbReference type="OMA" id="TVMQQRR"/>
<evidence type="ECO:0000256" key="3">
    <source>
        <dbReference type="ARBA" id="ARBA00022692"/>
    </source>
</evidence>
<dbReference type="GO" id="GO:0016236">
    <property type="term" value="P:macroautophagy"/>
    <property type="evidence" value="ECO:0000318"/>
    <property type="project" value="GO_Central"/>
</dbReference>
<keyword evidence="4 6" id="KW-1133">Transmembrane helix</keyword>
<dbReference type="EMBL" id="DS985247">
    <property type="protein sequence ID" value="EDV23544.1"/>
    <property type="molecule type" value="Genomic_DNA"/>
</dbReference>
<comment type="subcellular location">
    <subcellularLocation>
        <location evidence="1">Membrane</location>
        <topology evidence="1">Multi-pass membrane protein</topology>
    </subcellularLocation>
</comment>
<evidence type="ECO:0000256" key="2">
    <source>
        <dbReference type="ARBA" id="ARBA00010970"/>
    </source>
</evidence>
<name>B3S1H6_TRIAD</name>
<dbReference type="GO" id="GO:0005783">
    <property type="term" value="C:endoplasmic reticulum"/>
    <property type="evidence" value="ECO:0000318"/>
    <property type="project" value="GO_Central"/>
</dbReference>
<dbReference type="AlphaFoldDB" id="B3S1H6"/>
<evidence type="ECO:0000256" key="1">
    <source>
        <dbReference type="ARBA" id="ARBA00004141"/>
    </source>
</evidence>
<keyword evidence="8" id="KW-1185">Reference proteome</keyword>
<dbReference type="HOGENOM" id="CLU_031164_0_0_1"/>
<evidence type="ECO:0000256" key="6">
    <source>
        <dbReference type="SAM" id="Phobius"/>
    </source>
</evidence>
<dbReference type="eggNOG" id="KOG3966">
    <property type="taxonomic scope" value="Eukaryota"/>
</dbReference>
<reference evidence="7 8" key="1">
    <citation type="journal article" date="2008" name="Nature">
        <title>The Trichoplax genome and the nature of placozoans.</title>
        <authorList>
            <person name="Srivastava M."/>
            <person name="Begovic E."/>
            <person name="Chapman J."/>
            <person name="Putnam N.H."/>
            <person name="Hellsten U."/>
            <person name="Kawashima T."/>
            <person name="Kuo A."/>
            <person name="Mitros T."/>
            <person name="Salamov A."/>
            <person name="Carpenter M.L."/>
            <person name="Signorovitch A.Y."/>
            <person name="Moreno M.A."/>
            <person name="Kamm K."/>
            <person name="Grimwood J."/>
            <person name="Schmutz J."/>
            <person name="Shapiro H."/>
            <person name="Grigoriev I.V."/>
            <person name="Buss L.W."/>
            <person name="Schierwater B."/>
            <person name="Dellaporta S.L."/>
            <person name="Rokhsar D.S."/>
        </authorList>
    </citation>
    <scope>NUCLEOTIDE SEQUENCE [LARGE SCALE GENOMIC DNA]</scope>
    <source>
        <strain evidence="7 8">Grell-BS-1999</strain>
    </source>
</reference>
<evidence type="ECO:0000313" key="8">
    <source>
        <dbReference type="Proteomes" id="UP000009022"/>
    </source>
</evidence>
<keyword evidence="3 6" id="KW-0812">Transmembrane</keyword>
<proteinExistence type="inferred from homology"/>
<dbReference type="GO" id="GO:0016020">
    <property type="term" value="C:membrane"/>
    <property type="evidence" value="ECO:0007669"/>
    <property type="project" value="UniProtKB-SubCell"/>
</dbReference>
<dbReference type="PhylomeDB" id="B3S1H6"/>